<evidence type="ECO:0000313" key="4">
    <source>
        <dbReference type="Proteomes" id="UP000186309"/>
    </source>
</evidence>
<feature type="chain" id="PRO_5013273400" description="Ice-binding protein C-terminal domain-containing protein" evidence="1">
    <location>
        <begin position="23"/>
        <end position="222"/>
    </location>
</feature>
<dbReference type="InterPro" id="IPR013424">
    <property type="entry name" value="Ice-binding_C"/>
</dbReference>
<feature type="signal peptide" evidence="1">
    <location>
        <begin position="1"/>
        <end position="22"/>
    </location>
</feature>
<evidence type="ECO:0000259" key="2">
    <source>
        <dbReference type="Pfam" id="PF07589"/>
    </source>
</evidence>
<evidence type="ECO:0000256" key="1">
    <source>
        <dbReference type="SAM" id="SignalP"/>
    </source>
</evidence>
<name>A0A1U7CSD1_9BACT</name>
<dbReference type="KEGG" id="pbor:BSF38_03372"/>
<reference evidence="4" key="1">
    <citation type="submission" date="2016-12" db="EMBL/GenBank/DDBJ databases">
        <title>Comparative genomics of four Isosphaeraceae planctomycetes: a common pool of plasmids and glycoside hydrolase genes.</title>
        <authorList>
            <person name="Ivanova A."/>
        </authorList>
    </citation>
    <scope>NUCLEOTIDE SEQUENCE [LARGE SCALE GENOMIC DNA]</scope>
    <source>
        <strain evidence="4">PX4</strain>
    </source>
</reference>
<proteinExistence type="predicted"/>
<gene>
    <name evidence="3" type="ORF">BSF38_03372</name>
</gene>
<dbReference type="RefSeq" id="WP_076347505.1">
    <property type="nucleotide sequence ID" value="NZ_CP019082.1"/>
</dbReference>
<dbReference type="EMBL" id="CP019082">
    <property type="protein sequence ID" value="APW61842.1"/>
    <property type="molecule type" value="Genomic_DNA"/>
</dbReference>
<dbReference type="Pfam" id="PF07589">
    <property type="entry name" value="PEP-CTERM"/>
    <property type="match status" value="1"/>
</dbReference>
<protein>
    <recommendedName>
        <fullName evidence="2">Ice-binding protein C-terminal domain-containing protein</fullName>
    </recommendedName>
</protein>
<feature type="domain" description="Ice-binding protein C-terminal" evidence="2">
    <location>
        <begin position="196"/>
        <end position="218"/>
    </location>
</feature>
<dbReference type="Proteomes" id="UP000186309">
    <property type="component" value="Chromosome"/>
</dbReference>
<accession>A0A1U7CSD1</accession>
<organism evidence="3 4">
    <name type="scientific">Paludisphaera borealis</name>
    <dbReference type="NCBI Taxonomy" id="1387353"/>
    <lineage>
        <taxon>Bacteria</taxon>
        <taxon>Pseudomonadati</taxon>
        <taxon>Planctomycetota</taxon>
        <taxon>Planctomycetia</taxon>
        <taxon>Isosphaerales</taxon>
        <taxon>Isosphaeraceae</taxon>
        <taxon>Paludisphaera</taxon>
    </lineage>
</organism>
<dbReference type="NCBIfam" id="TIGR02595">
    <property type="entry name" value="PEP_CTERM"/>
    <property type="match status" value="1"/>
</dbReference>
<dbReference type="AlphaFoldDB" id="A0A1U7CSD1"/>
<keyword evidence="4" id="KW-1185">Reference proteome</keyword>
<evidence type="ECO:0000313" key="3">
    <source>
        <dbReference type="EMBL" id="APW61842.1"/>
    </source>
</evidence>
<keyword evidence="1" id="KW-0732">Signal</keyword>
<sequence length="222" mass="23256">MRPHRLCFTLLGLFLLAPAADASIVVFETQSTAVQTITSDLVPNGSITLNAAGPQQFTLDLTTGFANVVSAFHGSDFVTPLGTATYDLYNTATTGTITDNGGSYTIHFSLLFELKITSGPLDGVIFETKTNSIFETTVASLPFPSNTVFGDPARPNDGVTIFVKEDPNGVLASLGIPVGSPVGTSSNRVVTTLNVVPEPASLSMLALGVAGIAGYMRRRPRS</sequence>